<dbReference type="Proteomes" id="UP000703269">
    <property type="component" value="Unassembled WGS sequence"/>
</dbReference>
<dbReference type="EMBL" id="BPQB01000004">
    <property type="protein sequence ID" value="GJE86396.1"/>
    <property type="molecule type" value="Genomic_DNA"/>
</dbReference>
<feature type="region of interest" description="Disordered" evidence="1">
    <location>
        <begin position="409"/>
        <end position="480"/>
    </location>
</feature>
<organism evidence="2 3">
    <name type="scientific">Phanerochaete sordida</name>
    <dbReference type="NCBI Taxonomy" id="48140"/>
    <lineage>
        <taxon>Eukaryota</taxon>
        <taxon>Fungi</taxon>
        <taxon>Dikarya</taxon>
        <taxon>Basidiomycota</taxon>
        <taxon>Agaricomycotina</taxon>
        <taxon>Agaricomycetes</taxon>
        <taxon>Polyporales</taxon>
        <taxon>Phanerochaetaceae</taxon>
        <taxon>Phanerochaete</taxon>
    </lineage>
</organism>
<feature type="compositionally biased region" description="Low complexity" evidence="1">
    <location>
        <begin position="349"/>
        <end position="374"/>
    </location>
</feature>
<evidence type="ECO:0000256" key="1">
    <source>
        <dbReference type="SAM" id="MobiDB-lite"/>
    </source>
</evidence>
<keyword evidence="3" id="KW-1185">Reference proteome</keyword>
<feature type="region of interest" description="Disordered" evidence="1">
    <location>
        <begin position="558"/>
        <end position="638"/>
    </location>
</feature>
<feature type="compositionally biased region" description="Low complexity" evidence="1">
    <location>
        <begin position="319"/>
        <end position="342"/>
    </location>
</feature>
<feature type="region of interest" description="Disordered" evidence="1">
    <location>
        <begin position="1"/>
        <end position="39"/>
    </location>
</feature>
<evidence type="ECO:0000313" key="3">
    <source>
        <dbReference type="Proteomes" id="UP000703269"/>
    </source>
</evidence>
<dbReference type="OrthoDB" id="3225203at2759"/>
<feature type="compositionally biased region" description="Low complexity" evidence="1">
    <location>
        <begin position="735"/>
        <end position="746"/>
    </location>
</feature>
<sequence>MSPITFATRDEISDDEQAPEEDAYDAYTDDVDPLTDLSDPVFSDKYRYVPKPSTTTSPNKDIIPKANSASTYSDPSHYILLVFSTGQILEDHYTLEWYPTHPHELLELHPYPYLVKLPRASVEHYVKPYFEVYAWVLRLLDDFGSSTRAGDRLSKVPETADQDRDKLGKKRRLKIFQWQERWIIIREGHFQICKERHEPSPLHSIPLSSMVSLRGADYIKDIRKHSHDSFTTSRVGITEKHIICVKFRYEQRPADSSPWYRRGSRDATGGEEPRKVASTSTEEEDATAEEGDTVVFILLMRDEAAYDNLLRVLHRDSHSAPSSFFPASAARARSPQRPSYSPISFASVSPGDSPLSSPAASSPARSPSPAASKPTGVKYPEWRFDVVRKARRAGLGDVGRAMELAMFGNEIDGDDGQSEDEDRQTRRERRRGRQPNDKWNNLLGSDSDQESAEDSGSEREWEGWEADLSSQRKRRLSVPPDTAVQWKSGWQWENNGSPREKQTASMSVNLDDYEFPGPPAGHLGAALRANLAALDVPTPNRTLSSYASADSLLRKTLQSGSLRRPRRPESPSSYLTSLSRPRSPLAGELDDADYYGLEPGFSVPSPPQLTPDVAYPTRGSHETGFRPVTSTMQPGPRVPVSMTMTTITSTVTAGNDAGGKKGKGKGKARTLESPAAPLRKRSLTVQGTLSSRPSVADSLRDSPGTAAAAEGSDRPARSGKLKRLPKLSFAQVVASGPGSSSSTPRTLAPPPLSAASVSSFESPQFAHPDDSD</sequence>
<accession>A0A9P3L8R6</accession>
<feature type="region of interest" description="Disordered" evidence="1">
    <location>
        <begin position="255"/>
        <end position="288"/>
    </location>
</feature>
<dbReference type="SUPFAM" id="SSF50729">
    <property type="entry name" value="PH domain-like"/>
    <property type="match status" value="1"/>
</dbReference>
<evidence type="ECO:0000313" key="2">
    <source>
        <dbReference type="EMBL" id="GJE86396.1"/>
    </source>
</evidence>
<dbReference type="CDD" id="cd00821">
    <property type="entry name" value="PH"/>
    <property type="match status" value="1"/>
</dbReference>
<name>A0A9P3L8R6_9APHY</name>
<protein>
    <submittedName>
        <fullName evidence="2">Uncharacterized protein</fullName>
    </submittedName>
</protein>
<comment type="caution">
    <text evidence="2">The sequence shown here is derived from an EMBL/GenBank/DDBJ whole genome shotgun (WGS) entry which is preliminary data.</text>
</comment>
<feature type="compositionally biased region" description="Acidic residues" evidence="1">
    <location>
        <begin position="411"/>
        <end position="422"/>
    </location>
</feature>
<feature type="region of interest" description="Disordered" evidence="1">
    <location>
        <begin position="318"/>
        <end position="376"/>
    </location>
</feature>
<gene>
    <name evidence="2" type="ORF">PsYK624_024760</name>
</gene>
<feature type="compositionally biased region" description="Polar residues" evidence="1">
    <location>
        <begin position="683"/>
        <end position="693"/>
    </location>
</feature>
<dbReference type="AlphaFoldDB" id="A0A9P3L8R6"/>
<feature type="compositionally biased region" description="Polar residues" evidence="1">
    <location>
        <begin position="437"/>
        <end position="446"/>
    </location>
</feature>
<dbReference type="Gene3D" id="2.30.29.30">
    <property type="entry name" value="Pleckstrin-homology domain (PH domain)/Phosphotyrosine-binding domain (PTB)"/>
    <property type="match status" value="1"/>
</dbReference>
<dbReference type="InterPro" id="IPR011993">
    <property type="entry name" value="PH-like_dom_sf"/>
</dbReference>
<reference evidence="2 3" key="1">
    <citation type="submission" date="2021-08" db="EMBL/GenBank/DDBJ databases">
        <title>Draft Genome Sequence of Phanerochaete sordida strain YK-624.</title>
        <authorList>
            <person name="Mori T."/>
            <person name="Dohra H."/>
            <person name="Suzuki T."/>
            <person name="Kawagishi H."/>
            <person name="Hirai H."/>
        </authorList>
    </citation>
    <scope>NUCLEOTIDE SEQUENCE [LARGE SCALE GENOMIC DNA]</scope>
    <source>
        <strain evidence="2 3">YK-624</strain>
    </source>
</reference>
<proteinExistence type="predicted"/>
<feature type="region of interest" description="Disordered" evidence="1">
    <location>
        <begin position="650"/>
        <end position="772"/>
    </location>
</feature>
<feature type="compositionally biased region" description="Acidic residues" evidence="1">
    <location>
        <begin position="12"/>
        <end position="33"/>
    </location>
</feature>